<gene>
    <name evidence="3" type="ORF">PLEPLA_LOCUS27973</name>
</gene>
<protein>
    <submittedName>
        <fullName evidence="3">Uncharacterized protein</fullName>
    </submittedName>
</protein>
<accession>A0A9N7UVJ3</accession>
<evidence type="ECO:0000313" key="4">
    <source>
        <dbReference type="Proteomes" id="UP001153269"/>
    </source>
</evidence>
<feature type="compositionally biased region" description="Polar residues" evidence="1">
    <location>
        <begin position="121"/>
        <end position="135"/>
    </location>
</feature>
<evidence type="ECO:0000256" key="2">
    <source>
        <dbReference type="SAM" id="SignalP"/>
    </source>
</evidence>
<feature type="signal peptide" evidence="2">
    <location>
        <begin position="1"/>
        <end position="44"/>
    </location>
</feature>
<evidence type="ECO:0000313" key="3">
    <source>
        <dbReference type="EMBL" id="CAB1440207.1"/>
    </source>
</evidence>
<comment type="caution">
    <text evidence="3">The sequence shown here is derived from an EMBL/GenBank/DDBJ whole genome shotgun (WGS) entry which is preliminary data.</text>
</comment>
<evidence type="ECO:0000256" key="1">
    <source>
        <dbReference type="SAM" id="MobiDB-lite"/>
    </source>
</evidence>
<dbReference type="Proteomes" id="UP001153269">
    <property type="component" value="Unassembled WGS sequence"/>
</dbReference>
<name>A0A9N7UVJ3_PLEPL</name>
<keyword evidence="4" id="KW-1185">Reference proteome</keyword>
<dbReference type="EMBL" id="CADEAL010002413">
    <property type="protein sequence ID" value="CAB1440207.1"/>
    <property type="molecule type" value="Genomic_DNA"/>
</dbReference>
<organism evidence="3 4">
    <name type="scientific">Pleuronectes platessa</name>
    <name type="common">European plaice</name>
    <dbReference type="NCBI Taxonomy" id="8262"/>
    <lineage>
        <taxon>Eukaryota</taxon>
        <taxon>Metazoa</taxon>
        <taxon>Chordata</taxon>
        <taxon>Craniata</taxon>
        <taxon>Vertebrata</taxon>
        <taxon>Euteleostomi</taxon>
        <taxon>Actinopterygii</taxon>
        <taxon>Neopterygii</taxon>
        <taxon>Teleostei</taxon>
        <taxon>Neoteleostei</taxon>
        <taxon>Acanthomorphata</taxon>
        <taxon>Carangaria</taxon>
        <taxon>Pleuronectiformes</taxon>
        <taxon>Pleuronectoidei</taxon>
        <taxon>Pleuronectidae</taxon>
        <taxon>Pleuronectes</taxon>
    </lineage>
</organism>
<feature type="chain" id="PRO_5040460485" evidence="2">
    <location>
        <begin position="45"/>
        <end position="135"/>
    </location>
</feature>
<feature type="compositionally biased region" description="Gly residues" evidence="1">
    <location>
        <begin position="1"/>
        <end position="12"/>
    </location>
</feature>
<keyword evidence="2" id="KW-0732">Signal</keyword>
<feature type="region of interest" description="Disordered" evidence="1">
    <location>
        <begin position="1"/>
        <end position="20"/>
    </location>
</feature>
<feature type="region of interest" description="Disordered" evidence="1">
    <location>
        <begin position="63"/>
        <end position="135"/>
    </location>
</feature>
<dbReference type="AlphaFoldDB" id="A0A9N7UVJ3"/>
<feature type="compositionally biased region" description="Basic residues" evidence="1">
    <location>
        <begin position="103"/>
        <end position="114"/>
    </location>
</feature>
<reference evidence="3" key="1">
    <citation type="submission" date="2020-03" db="EMBL/GenBank/DDBJ databases">
        <authorList>
            <person name="Weist P."/>
        </authorList>
    </citation>
    <scope>NUCLEOTIDE SEQUENCE</scope>
</reference>
<sequence>MLSGGSDQGSGMGPRFSSRSTSKPWVFIAQLLVWCLVLAPPVGGHSNFSSLSDVVISGLSDFHSTDSPLRPGAENLIQTPERDPRLVQETVNKPLVPLDSQKLKHSSKLRHKHDRSPPPSTNSSVALASSPDVST</sequence>
<proteinExistence type="predicted"/>